<evidence type="ECO:0000256" key="1">
    <source>
        <dbReference type="SAM" id="Phobius"/>
    </source>
</evidence>
<dbReference type="EMBL" id="JAQIBC010000001">
    <property type="protein sequence ID" value="MDM5262994.1"/>
    <property type="molecule type" value="Genomic_DNA"/>
</dbReference>
<dbReference type="Proteomes" id="UP001169066">
    <property type="component" value="Unassembled WGS sequence"/>
</dbReference>
<name>A0ABT7QQ60_9BACT</name>
<evidence type="ECO:0000313" key="2">
    <source>
        <dbReference type="EMBL" id="MDM5262994.1"/>
    </source>
</evidence>
<keyword evidence="1" id="KW-0472">Membrane</keyword>
<gene>
    <name evidence="2" type="ORF">PF327_02170</name>
</gene>
<sequence>MDTNETANVNEQLRDIKPLLEIPDSSYYIYWGLIDFAIFLLLAIVFFIAKKLWDNRKINLAKGYLEAMKKIDWKETKKSAYEATHYARLLATDERRKELFSQLEPLLEQYKYKKEVDTVDQDTLNKFNLYVQVADESV</sequence>
<protein>
    <submittedName>
        <fullName evidence="2">Uncharacterized protein</fullName>
    </submittedName>
</protein>
<dbReference type="RefSeq" id="WP_289401135.1">
    <property type="nucleotide sequence ID" value="NZ_JAQIBC010000001.1"/>
</dbReference>
<proteinExistence type="predicted"/>
<comment type="caution">
    <text evidence="2">The sequence shown here is derived from an EMBL/GenBank/DDBJ whole genome shotgun (WGS) entry which is preliminary data.</text>
</comment>
<feature type="transmembrane region" description="Helical" evidence="1">
    <location>
        <begin position="28"/>
        <end position="49"/>
    </location>
</feature>
<evidence type="ECO:0000313" key="3">
    <source>
        <dbReference type="Proteomes" id="UP001169066"/>
    </source>
</evidence>
<keyword evidence="1" id="KW-1133">Transmembrane helix</keyword>
<keyword evidence="3" id="KW-1185">Reference proteome</keyword>
<accession>A0ABT7QQ60</accession>
<reference evidence="2" key="1">
    <citation type="submission" date="2023-01" db="EMBL/GenBank/DDBJ databases">
        <title>Sulfurovum sp. XTW-4 genome assembly.</title>
        <authorList>
            <person name="Wang J."/>
        </authorList>
    </citation>
    <scope>NUCLEOTIDE SEQUENCE</scope>
    <source>
        <strain evidence="2">XTW-4</strain>
    </source>
</reference>
<keyword evidence="1" id="KW-0812">Transmembrane</keyword>
<organism evidence="2 3">
    <name type="scientific">Sulfurovum xiamenensis</name>
    <dbReference type="NCBI Taxonomy" id="3019066"/>
    <lineage>
        <taxon>Bacteria</taxon>
        <taxon>Pseudomonadati</taxon>
        <taxon>Campylobacterota</taxon>
        <taxon>Epsilonproteobacteria</taxon>
        <taxon>Campylobacterales</taxon>
        <taxon>Sulfurovaceae</taxon>
        <taxon>Sulfurovum</taxon>
    </lineage>
</organism>